<accession>A0AAV1W481</accession>
<gene>
    <name evidence="1" type="ORF">LLUT_LOCUS5195</name>
</gene>
<organism evidence="1 2">
    <name type="scientific">Lupinus luteus</name>
    <name type="common">European yellow lupine</name>
    <dbReference type="NCBI Taxonomy" id="3873"/>
    <lineage>
        <taxon>Eukaryota</taxon>
        <taxon>Viridiplantae</taxon>
        <taxon>Streptophyta</taxon>
        <taxon>Embryophyta</taxon>
        <taxon>Tracheophyta</taxon>
        <taxon>Spermatophyta</taxon>
        <taxon>Magnoliopsida</taxon>
        <taxon>eudicotyledons</taxon>
        <taxon>Gunneridae</taxon>
        <taxon>Pentapetalae</taxon>
        <taxon>rosids</taxon>
        <taxon>fabids</taxon>
        <taxon>Fabales</taxon>
        <taxon>Fabaceae</taxon>
        <taxon>Papilionoideae</taxon>
        <taxon>50 kb inversion clade</taxon>
        <taxon>genistoids sensu lato</taxon>
        <taxon>core genistoids</taxon>
        <taxon>Genisteae</taxon>
        <taxon>Lupinus</taxon>
    </lineage>
</organism>
<dbReference type="EMBL" id="CAXHTB010000003">
    <property type="protein sequence ID" value="CAL0304135.1"/>
    <property type="molecule type" value="Genomic_DNA"/>
</dbReference>
<proteinExistence type="predicted"/>
<evidence type="ECO:0000313" key="1">
    <source>
        <dbReference type="EMBL" id="CAL0304135.1"/>
    </source>
</evidence>
<keyword evidence="2" id="KW-1185">Reference proteome</keyword>
<protein>
    <submittedName>
        <fullName evidence="1">Uncharacterized protein</fullName>
    </submittedName>
</protein>
<comment type="caution">
    <text evidence="1">The sequence shown here is derived from an EMBL/GenBank/DDBJ whole genome shotgun (WGS) entry which is preliminary data.</text>
</comment>
<sequence length="137" mass="15244">MPQAQDEIGYYPQHSKVLLPVGIRRSRIEKILPMEMSSTCKIPLVYEGMQPRISGYNGYNFSYNNQETLDLFPLHPTGILEEKTTHGQVSSLALVSPHSSTDTPFGSSHHVNEYGHCSGKRPFFDFLTSGPGSQVSD</sequence>
<dbReference type="AlphaFoldDB" id="A0AAV1W481"/>
<reference evidence="1 2" key="1">
    <citation type="submission" date="2024-03" db="EMBL/GenBank/DDBJ databases">
        <authorList>
            <person name="Martinez-Hernandez J."/>
        </authorList>
    </citation>
    <scope>NUCLEOTIDE SEQUENCE [LARGE SCALE GENOMIC DNA]</scope>
</reference>
<name>A0AAV1W481_LUPLU</name>
<dbReference type="Proteomes" id="UP001497480">
    <property type="component" value="Unassembled WGS sequence"/>
</dbReference>
<evidence type="ECO:0000313" key="2">
    <source>
        <dbReference type="Proteomes" id="UP001497480"/>
    </source>
</evidence>